<evidence type="ECO:0000313" key="1">
    <source>
        <dbReference type="EMBL" id="GMN41039.1"/>
    </source>
</evidence>
<proteinExistence type="predicted"/>
<dbReference type="AlphaFoldDB" id="A0AA87ZPU6"/>
<reference evidence="1" key="1">
    <citation type="submission" date="2023-07" db="EMBL/GenBank/DDBJ databases">
        <title>draft genome sequence of fig (Ficus carica).</title>
        <authorList>
            <person name="Takahashi T."/>
            <person name="Nishimura K."/>
        </authorList>
    </citation>
    <scope>NUCLEOTIDE SEQUENCE</scope>
</reference>
<dbReference type="PANTHER" id="PTHR35546">
    <property type="entry name" value="F-BOX PROTEIN INTERACTION DOMAIN PROTEIN-RELATED"/>
    <property type="match status" value="1"/>
</dbReference>
<dbReference type="Proteomes" id="UP001187192">
    <property type="component" value="Unassembled WGS sequence"/>
</dbReference>
<gene>
    <name evidence="1" type="ORF">TIFTF001_010277</name>
</gene>
<accession>A0AA87ZPU6</accession>
<protein>
    <recommendedName>
        <fullName evidence="3">F-box protein</fullName>
    </recommendedName>
</protein>
<evidence type="ECO:0008006" key="3">
    <source>
        <dbReference type="Google" id="ProtNLM"/>
    </source>
</evidence>
<comment type="caution">
    <text evidence="1">The sequence shown here is derived from an EMBL/GenBank/DDBJ whole genome shotgun (WGS) entry which is preliminary data.</text>
</comment>
<sequence length="182" mass="21447">MGNCCVQEIMEGKDSCAIPPQKGYTRLPSLFAGLSLAFHPWISPHYKVVGIRRSEGKMDHFQIEIYSSETSRWRLFGDPFYVDDVRFCFDNGTYLNGCVRWLSYGPKPLYLNVREERIMQMPMPQIDVFKKSYRYVRRRVGWPFASYCCFHIQSKTTSIRCVRDGKRSVWLVRQVPCESFRN</sequence>
<dbReference type="EMBL" id="BTGU01000012">
    <property type="protein sequence ID" value="GMN41039.1"/>
    <property type="molecule type" value="Genomic_DNA"/>
</dbReference>
<keyword evidence="2" id="KW-1185">Reference proteome</keyword>
<dbReference type="PANTHER" id="PTHR35546:SF115">
    <property type="entry name" value="F-BOX DOMAIN-CONTAINING PROTEIN"/>
    <property type="match status" value="1"/>
</dbReference>
<evidence type="ECO:0000313" key="2">
    <source>
        <dbReference type="Proteomes" id="UP001187192"/>
    </source>
</evidence>
<organism evidence="1 2">
    <name type="scientific">Ficus carica</name>
    <name type="common">Common fig</name>
    <dbReference type="NCBI Taxonomy" id="3494"/>
    <lineage>
        <taxon>Eukaryota</taxon>
        <taxon>Viridiplantae</taxon>
        <taxon>Streptophyta</taxon>
        <taxon>Embryophyta</taxon>
        <taxon>Tracheophyta</taxon>
        <taxon>Spermatophyta</taxon>
        <taxon>Magnoliopsida</taxon>
        <taxon>eudicotyledons</taxon>
        <taxon>Gunneridae</taxon>
        <taxon>Pentapetalae</taxon>
        <taxon>rosids</taxon>
        <taxon>fabids</taxon>
        <taxon>Rosales</taxon>
        <taxon>Moraceae</taxon>
        <taxon>Ficeae</taxon>
        <taxon>Ficus</taxon>
    </lineage>
</organism>
<dbReference type="InterPro" id="IPR055290">
    <property type="entry name" value="At3g26010-like"/>
</dbReference>
<name>A0AA87ZPU6_FICCA</name>